<dbReference type="PANTHER" id="PTHR32305">
    <property type="match status" value="1"/>
</dbReference>
<feature type="domain" description="Putative T7SS secretion signal" evidence="4">
    <location>
        <begin position="16"/>
        <end position="265"/>
    </location>
</feature>
<dbReference type="Gene3D" id="1.10.287.1060">
    <property type="entry name" value="ESAT-6-like"/>
    <property type="match status" value="1"/>
</dbReference>
<evidence type="ECO:0000313" key="6">
    <source>
        <dbReference type="Proteomes" id="UP000400924"/>
    </source>
</evidence>
<evidence type="ECO:0000259" key="2">
    <source>
        <dbReference type="Pfam" id="PF03527"/>
    </source>
</evidence>
<dbReference type="NCBIfam" id="TIGR03696">
    <property type="entry name" value="Rhs_assc_core"/>
    <property type="match status" value="1"/>
</dbReference>
<dbReference type="Pfam" id="PF05593">
    <property type="entry name" value="RHS_repeat"/>
    <property type="match status" value="7"/>
</dbReference>
<dbReference type="Pfam" id="PF21725">
    <property type="entry name" value="T7SS_signal"/>
    <property type="match status" value="1"/>
</dbReference>
<feature type="domain" description="DUF6531" evidence="3">
    <location>
        <begin position="413"/>
        <end position="485"/>
    </location>
</feature>
<evidence type="ECO:0000259" key="3">
    <source>
        <dbReference type="Pfam" id="PF20148"/>
    </source>
</evidence>
<comment type="caution">
    <text evidence="5">The sequence shown here is derived from an EMBL/GenBank/DDBJ whole genome shotgun (WGS) entry which is preliminary data.</text>
</comment>
<feature type="domain" description="RHS protein conserved region" evidence="2">
    <location>
        <begin position="1347"/>
        <end position="1376"/>
    </location>
</feature>
<dbReference type="PRINTS" id="PR00394">
    <property type="entry name" value="RHSPROTEIN"/>
</dbReference>
<dbReference type="Pfam" id="PF20148">
    <property type="entry name" value="DUF6531"/>
    <property type="match status" value="1"/>
</dbReference>
<organism evidence="5 6">
    <name type="scientific">Streptomyces spongiae</name>
    <dbReference type="NCBI Taxonomy" id="565072"/>
    <lineage>
        <taxon>Bacteria</taxon>
        <taxon>Bacillati</taxon>
        <taxon>Actinomycetota</taxon>
        <taxon>Actinomycetes</taxon>
        <taxon>Kitasatosporales</taxon>
        <taxon>Streptomycetaceae</taxon>
        <taxon>Streptomyces</taxon>
    </lineage>
</organism>
<dbReference type="InterPro" id="IPR049082">
    <property type="entry name" value="T7SS_signal"/>
</dbReference>
<dbReference type="InterPro" id="IPR001826">
    <property type="entry name" value="RHS"/>
</dbReference>
<feature type="region of interest" description="Disordered" evidence="1">
    <location>
        <begin position="865"/>
        <end position="886"/>
    </location>
</feature>
<dbReference type="InterPro" id="IPR050708">
    <property type="entry name" value="T6SS_VgrG/RHS"/>
</dbReference>
<dbReference type="InterPro" id="IPR022385">
    <property type="entry name" value="Rhs_assc_core"/>
</dbReference>
<gene>
    <name evidence="5" type="ORF">FNH08_40510</name>
</gene>
<reference evidence="5 6" key="1">
    <citation type="submission" date="2019-07" db="EMBL/GenBank/DDBJ databases">
        <title>New species of Amycolatopsis and Streptomyces.</title>
        <authorList>
            <person name="Duangmal K."/>
            <person name="Teo W.F.A."/>
            <person name="Lipun K."/>
        </authorList>
    </citation>
    <scope>NUCLEOTIDE SEQUENCE [LARGE SCALE GENOMIC DNA]</scope>
    <source>
        <strain evidence="5 6">NBRC 106415</strain>
    </source>
</reference>
<dbReference type="OrthoDB" id="4981820at2"/>
<protein>
    <submittedName>
        <fullName evidence="5">DUF3990 domain-containing protein</fullName>
    </submittedName>
</protein>
<accession>A0A5N8XV12</accession>
<evidence type="ECO:0000259" key="4">
    <source>
        <dbReference type="Pfam" id="PF21725"/>
    </source>
</evidence>
<dbReference type="Pfam" id="PF13151">
    <property type="entry name" value="DUF3990"/>
    <property type="match status" value="1"/>
</dbReference>
<dbReference type="InterPro" id="IPR025051">
    <property type="entry name" value="DUF3990"/>
</dbReference>
<evidence type="ECO:0000313" key="5">
    <source>
        <dbReference type="EMBL" id="MPY63217.1"/>
    </source>
</evidence>
<dbReference type="EMBL" id="VJZC01000530">
    <property type="protein sequence ID" value="MPY63217.1"/>
    <property type="molecule type" value="Genomic_DNA"/>
</dbReference>
<sequence>MSGLGDLANGLGDSLEGAVDGVKEGVGEAVNWGTDRAADGLSAVGAGGMAEGVRDFGEGVNNRLGGEVAERELGETDDPKELIHGSPEALNARARHLRDFSRAFESVGQGLRSLDSGGWQGEAGDAFRAKFGMQPKQWLTAADACETAGQALEAYADTVRWAQQQAQAAIEAFRAAQESYRQAADAHNAKVEAFNQAADRYNAAALAGRNPGPRPTEPGTFTDPSTAARREAVETLAEARRQRTSAARDAQRRLATALEAAPPKPEFTDRLGANAMDAVAGVQLNQVHVVGGLLKGGADMVKLARTVNPMDPYNLTHPGEWLKNSNMLLAGLVGTAAHPERLPMSILGTGWRSDPGDAMGYLASNLIGGKGAGAVGKGALRGAAKGAATGAARRSVAQALKDFAREFKCKWFGDPIDMATGRMALPQTDVTLPAKLPLVFTRQFESSYRAGRWFGPAWTSTADQRLEVDTEGVIFVRENGALLAYPHPAPGVPTLPLEGGRYPLTIDAHGDYTVTDPESGRTWYFASPGGDGNGIALLEQITDRSGTQWLTFDYDAQGAPTGITHSSGYHLKITTEDERITALHLAGAASDGTDQELVRFGYDEDDHLATVTKSSGIPTRFTNDERGRIAAWTDTNNSTYYYVYDDQGRCTSQTGEAGHLRNTFTYGEVDAETGHRTITATNSLGHSTHYQVNSALQVVAETGPDGATTRTTYDRQDRPLTITDPLGRTTSYAYDKAGRPIMVVRPDGRYSSIGYNDQGLPVVVAHPDGTRTFQQYDADGNRTAVTDPSGATTRFSYDTAGHLASVTNALGATTQVRCDSAGLPLEITDPLGAVTRYERDTFGRTVALTDPLGAVTHLEWTVEGKPARRTAPDGTTESWTYDGEGNCTTHTDPMGAVTRYEYTHFDLLAARTGPDGVRHTFDHDTELRLTQVTNPQGLTWSYEYDPAGRLVTETDFDNRTVTYAHDAAGQLATRTTASGDVIRFQWDMLGRALRKYAASAVTAYEYDATGGLARATSPDAELTVHRDHAGRVLSETVNGRTTTYAYDALGRRTSRTTPTGATSTWTYDTAGNPAELNTCGRTITFTHDPGGRELTRHIGDTLTLTSVFDSLGRLTEQELTGSAHRRFQHRAYAYQVDGNLIGIDDELNGPRRFRLDAAGRVDSVHAAGWTETYAYDEVGNQTHASWPQPMPGQEAIGERTYTGTRIHTAGKTRYEHDAAGRITLRQKTHLSRKPDTWRYTWDAEDRLISAITPDGTTWRYQYDPLGRRIAKQRLSVNSSTVLEQVDFTWDGTTLAEQTTHTSGATESAITLTWDHHGLRPLAQTERKTLGPDAPQEQIDQRFYAIITDLVGTPTELVDDHGDIAWRAHSTLWGATAWADDATAYTPLRFPGQYYDPETGLHYNYFRYYDPENARYLTLDPLGLTPAPNPVAYVQAPHTWTDPLGLAPCRILYHGTTRDAAESILKNGIDPNFSTRPMDFGKGGFYVTEDLAQAQQWALRQGGSNGAAVLHFKVPEGAFDGLRSKIFDGPGEELSAFFRHHRGGGTMHSFDLVEGPMLLNLRAFLRKGADAVVGGHQIAIFGDTAANILTRHMKGII</sequence>
<dbReference type="NCBIfam" id="TIGR01643">
    <property type="entry name" value="YD_repeat_2x"/>
    <property type="match status" value="12"/>
</dbReference>
<dbReference type="Proteomes" id="UP000400924">
    <property type="component" value="Unassembled WGS sequence"/>
</dbReference>
<feature type="region of interest" description="Disordered" evidence="1">
    <location>
        <begin position="206"/>
        <end position="227"/>
    </location>
</feature>
<evidence type="ECO:0000256" key="1">
    <source>
        <dbReference type="SAM" id="MobiDB-lite"/>
    </source>
</evidence>
<keyword evidence="6" id="KW-1185">Reference proteome</keyword>
<dbReference type="RefSeq" id="WP_152776516.1">
    <property type="nucleotide sequence ID" value="NZ_VJZC01000530.1"/>
</dbReference>
<name>A0A5N8XV12_9ACTN</name>
<dbReference type="PANTHER" id="PTHR32305:SF15">
    <property type="entry name" value="PROTEIN RHSA-RELATED"/>
    <property type="match status" value="1"/>
</dbReference>
<dbReference type="SUPFAM" id="SSF63829">
    <property type="entry name" value="Calcium-dependent phosphotriesterase"/>
    <property type="match status" value="1"/>
</dbReference>
<proteinExistence type="predicted"/>
<dbReference type="InterPro" id="IPR031325">
    <property type="entry name" value="RHS_repeat"/>
</dbReference>
<dbReference type="InterPro" id="IPR006530">
    <property type="entry name" value="YD"/>
</dbReference>
<dbReference type="Gene3D" id="2.180.10.10">
    <property type="entry name" value="RHS repeat-associated core"/>
    <property type="match status" value="3"/>
</dbReference>
<dbReference type="InterPro" id="IPR045351">
    <property type="entry name" value="DUF6531"/>
</dbReference>
<dbReference type="Pfam" id="PF03527">
    <property type="entry name" value="RHS"/>
    <property type="match status" value="1"/>
</dbReference>
<dbReference type="SUPFAM" id="SSF56399">
    <property type="entry name" value="ADP-ribosylation"/>
    <property type="match status" value="1"/>
</dbReference>
<dbReference type="Gene3D" id="3.90.175.10">
    <property type="entry name" value="Diphtheria Toxin, domain 1"/>
    <property type="match status" value="1"/>
</dbReference>